<accession>A0A939GBB2</accession>
<evidence type="ECO:0008006" key="3">
    <source>
        <dbReference type="Google" id="ProtNLM"/>
    </source>
</evidence>
<dbReference type="RefSeq" id="WP_207362783.1">
    <property type="nucleotide sequence ID" value="NZ_JAFMYV010000001.1"/>
</dbReference>
<dbReference type="Proteomes" id="UP000664034">
    <property type="component" value="Unassembled WGS sequence"/>
</dbReference>
<sequence length="203" mass="23381">MPLAIDNRFERVVRGTLAKLLLPKNFQQVGDQFYQQSGGIGKLITLRREIIHPPHYQVVVFTITVKIVSEELWAITNPDIQPPDFPFHTHYPYEVNRSLGKFFGKRRGDQWLVLDLLQPEGNMIRYLRNLLLTKILPFLDGINTIDHILDQHGRPSMSYVRVLAQLGRTDEAKKELAALLASHHHRRFRIAVLGLAKQLGLVH</sequence>
<comment type="caution">
    <text evidence="1">The sequence shown here is derived from an EMBL/GenBank/DDBJ whole genome shotgun (WGS) entry which is preliminary data.</text>
</comment>
<evidence type="ECO:0000313" key="1">
    <source>
        <dbReference type="EMBL" id="MBO0935221.1"/>
    </source>
</evidence>
<organism evidence="1 2">
    <name type="scientific">Fibrella rubiginis</name>
    <dbReference type="NCBI Taxonomy" id="2817060"/>
    <lineage>
        <taxon>Bacteria</taxon>
        <taxon>Pseudomonadati</taxon>
        <taxon>Bacteroidota</taxon>
        <taxon>Cytophagia</taxon>
        <taxon>Cytophagales</taxon>
        <taxon>Spirosomataceae</taxon>
        <taxon>Fibrella</taxon>
    </lineage>
</organism>
<keyword evidence="2" id="KW-1185">Reference proteome</keyword>
<evidence type="ECO:0000313" key="2">
    <source>
        <dbReference type="Proteomes" id="UP000664034"/>
    </source>
</evidence>
<name>A0A939GBB2_9BACT</name>
<gene>
    <name evidence="1" type="ORF">J2I47_01545</name>
</gene>
<proteinExistence type="predicted"/>
<protein>
    <recommendedName>
        <fullName evidence="3">DUF4304 domain-containing protein</fullName>
    </recommendedName>
</protein>
<dbReference type="EMBL" id="JAFMYV010000001">
    <property type="protein sequence ID" value="MBO0935221.1"/>
    <property type="molecule type" value="Genomic_DNA"/>
</dbReference>
<dbReference type="AlphaFoldDB" id="A0A939GBB2"/>
<reference evidence="1" key="1">
    <citation type="submission" date="2021-03" db="EMBL/GenBank/DDBJ databases">
        <title>Fibrella sp. HMF5335 genome sequencing and assembly.</title>
        <authorList>
            <person name="Kang H."/>
            <person name="Kim H."/>
            <person name="Bae S."/>
            <person name="Joh K."/>
        </authorList>
    </citation>
    <scope>NUCLEOTIDE SEQUENCE</scope>
    <source>
        <strain evidence="1">HMF5335</strain>
    </source>
</reference>